<accession>A0A0G4J6D2</accession>
<keyword evidence="3" id="KW-1185">Reference proteome</keyword>
<dbReference type="AlphaFoldDB" id="A0A0G4J6D2"/>
<dbReference type="Proteomes" id="UP000039324">
    <property type="component" value="Unassembled WGS sequence"/>
</dbReference>
<feature type="region of interest" description="Disordered" evidence="1">
    <location>
        <begin position="204"/>
        <end position="228"/>
    </location>
</feature>
<name>A0A0G4J6D2_PLABS</name>
<evidence type="ECO:0000313" key="3">
    <source>
        <dbReference type="Proteomes" id="UP000039324"/>
    </source>
</evidence>
<evidence type="ECO:0000313" key="2">
    <source>
        <dbReference type="EMBL" id="CEP03133.1"/>
    </source>
</evidence>
<gene>
    <name evidence="2" type="ORF">PBRA_009351</name>
</gene>
<evidence type="ECO:0000256" key="1">
    <source>
        <dbReference type="SAM" id="MobiDB-lite"/>
    </source>
</evidence>
<dbReference type="EMBL" id="CDSF01000142">
    <property type="protein sequence ID" value="CEP03133.1"/>
    <property type="molecule type" value="Genomic_DNA"/>
</dbReference>
<protein>
    <submittedName>
        <fullName evidence="2">Uncharacterized protein</fullName>
    </submittedName>
</protein>
<organism evidence="2 3">
    <name type="scientific">Plasmodiophora brassicae</name>
    <name type="common">Clubroot disease agent</name>
    <dbReference type="NCBI Taxonomy" id="37360"/>
    <lineage>
        <taxon>Eukaryota</taxon>
        <taxon>Sar</taxon>
        <taxon>Rhizaria</taxon>
        <taxon>Endomyxa</taxon>
        <taxon>Phytomyxea</taxon>
        <taxon>Plasmodiophorida</taxon>
        <taxon>Plasmodiophoridae</taxon>
        <taxon>Plasmodiophora</taxon>
    </lineage>
</organism>
<reference evidence="2 3" key="1">
    <citation type="submission" date="2015-02" db="EMBL/GenBank/DDBJ databases">
        <authorList>
            <person name="Chooi Y.-H."/>
        </authorList>
    </citation>
    <scope>NUCLEOTIDE SEQUENCE [LARGE SCALE GENOMIC DNA]</scope>
    <source>
        <strain evidence="2">E3</strain>
    </source>
</reference>
<sequence length="269" mass="30859">MQWRKRLDLSVTNKQLLVTVTLAGLSRRCHTVFKRKMAAWAATPTMAMDAGRLMLVSKTAKQMLVITPLARSQRSAALPKAMADACVLRSMPAVSSTRIRSLRRTFPALVKSLLLARGQLMMPTSTVLGVDPRRPEIQLLPQLRQIFQKDQIVAYQYRILTWMGQRYTMLLRKRESPIMGIAASAFCHDTQRIRRRQAALRRLSRRQGYPNPARLRQQPDRVAARCSPRRGSAAKISWSTVWTTRCIRRVTSKLGKQLLKTRRHRIMQS</sequence>
<proteinExistence type="predicted"/>